<sequence length="236" mass="26124">MCLCPWCRRHLCALRISNPMHDPKIAQWQAVELCGPAHYRCGSSQSHIGPLWPLVPLETPSRNCSLVCSRRTSLQMTRARVRRLGARAESIAAPQQSWPASHSVSCLGEDEVVFFRPLDAPVPIGSPLTLAVRRYAPVCRNKEINPRDFGPVASTNKTRNCETGQPFASLIMTFIISFLCLYFLHSFFPKRIVSLSGGASSLSMRRIALVQLRARAVATTFSSKDSEIVASGPMQN</sequence>
<accession>A0ACD0WIG1</accession>
<dbReference type="EMBL" id="CP038485">
    <property type="protein sequence ID" value="QFZ26948.1"/>
    <property type="molecule type" value="Genomic_DNA"/>
</dbReference>
<gene>
    <name evidence="1" type="ORF">EJF14_20869</name>
</gene>
<evidence type="ECO:0000313" key="2">
    <source>
        <dbReference type="Proteomes" id="UP000326582"/>
    </source>
</evidence>
<protein>
    <submittedName>
        <fullName evidence="1">Uncharacterized protein</fullName>
    </submittedName>
</protein>
<evidence type="ECO:0000313" key="1">
    <source>
        <dbReference type="EMBL" id="QFZ26948.1"/>
    </source>
</evidence>
<keyword evidence="2" id="KW-1185">Reference proteome</keyword>
<reference evidence="2" key="1">
    <citation type="journal article" date="2019" name="MBio">
        <title>Comparative genomics for the elucidation of multidrug resistance (MDR) in Candida lusitaniae.</title>
        <authorList>
            <person name="Kannan A."/>
            <person name="Asner S.A."/>
            <person name="Trachsel E."/>
            <person name="Kelly S."/>
            <person name="Parker J."/>
            <person name="Sanglard D."/>
        </authorList>
    </citation>
    <scope>NUCLEOTIDE SEQUENCE [LARGE SCALE GENOMIC DNA]</scope>
    <source>
        <strain evidence="2">P1</strain>
    </source>
</reference>
<name>A0ACD0WIG1_CLALS</name>
<organism evidence="1 2">
    <name type="scientific">Clavispora lusitaniae</name>
    <name type="common">Candida lusitaniae</name>
    <dbReference type="NCBI Taxonomy" id="36911"/>
    <lineage>
        <taxon>Eukaryota</taxon>
        <taxon>Fungi</taxon>
        <taxon>Dikarya</taxon>
        <taxon>Ascomycota</taxon>
        <taxon>Saccharomycotina</taxon>
        <taxon>Pichiomycetes</taxon>
        <taxon>Metschnikowiaceae</taxon>
        <taxon>Clavispora</taxon>
    </lineage>
</organism>
<dbReference type="Proteomes" id="UP000326582">
    <property type="component" value="Chromosome 2"/>
</dbReference>
<proteinExistence type="predicted"/>